<name>A0A0F9D2J7_9ZZZZ</name>
<accession>A0A0F9D2J7</accession>
<protein>
    <submittedName>
        <fullName evidence="1">Uncharacterized protein</fullName>
    </submittedName>
</protein>
<dbReference type="EMBL" id="LAZR01041422">
    <property type="protein sequence ID" value="KKL12031.1"/>
    <property type="molecule type" value="Genomic_DNA"/>
</dbReference>
<evidence type="ECO:0000313" key="1">
    <source>
        <dbReference type="EMBL" id="KKL12031.1"/>
    </source>
</evidence>
<dbReference type="AlphaFoldDB" id="A0A0F9D2J7"/>
<gene>
    <name evidence="1" type="ORF">LCGC14_2539830</name>
</gene>
<organism evidence="1">
    <name type="scientific">marine sediment metagenome</name>
    <dbReference type="NCBI Taxonomy" id="412755"/>
    <lineage>
        <taxon>unclassified sequences</taxon>
        <taxon>metagenomes</taxon>
        <taxon>ecological metagenomes</taxon>
    </lineage>
</organism>
<comment type="caution">
    <text evidence="1">The sequence shown here is derived from an EMBL/GenBank/DDBJ whole genome shotgun (WGS) entry which is preliminary data.</text>
</comment>
<sequence length="58" mass="6862">MDWETIKENHFQNVRCRVDRLEVEEGYLYRHLMYDEVSGTALPGGTSIVFVEKRRASE</sequence>
<proteinExistence type="predicted"/>
<reference evidence="1" key="1">
    <citation type="journal article" date="2015" name="Nature">
        <title>Complex archaea that bridge the gap between prokaryotes and eukaryotes.</title>
        <authorList>
            <person name="Spang A."/>
            <person name="Saw J.H."/>
            <person name="Jorgensen S.L."/>
            <person name="Zaremba-Niedzwiedzka K."/>
            <person name="Martijn J."/>
            <person name="Lind A.E."/>
            <person name="van Eijk R."/>
            <person name="Schleper C."/>
            <person name="Guy L."/>
            <person name="Ettema T.J."/>
        </authorList>
    </citation>
    <scope>NUCLEOTIDE SEQUENCE</scope>
</reference>